<sequence length="986" mass="105674">MSNSSSSSSSTSSSGSKAKASMQARIAEKMAQRDNAENEWMGWICPCGGKNLTMKARCTLCGRVKPLSAHQRGVGQAAAAIERARLPSRSRSRNRPKSKRRSQSHPNHRSRNRSSSSSSSSGDPTAKDRQGEVTDAKREAMQHLQDIKEMTDGQGAALGVADLQVVGLAGYSAIGERRMVDECESGHKTGISFHLFVRPLSGPQLPGSVNDRQIGWVTDAYLQDNRSEAMLASKWHRLVLQALEEVVAYAVQLETYLAQAKPEDRSADPEWMEKCMQFCLYLGTELQQITDALSQHGLSQNAAGKYAVAACEVVGSSEHELSVAQGARVLVVDADNADWIWCKAEDGLSEGWVPRSFLEMEPGSTADTGKDLPGWIKVNERARWWSNSQKQFCDVTITLVDESARQVTVTFVQDAACWKMVPFEHFLQKQEDWLLQPFQQKAKELMQQLPDWVQPGKQAYWWSSSQHRVLPVQIKDVCSRTRQVKVVFNCNKTVKKLVQFHELIDSPKECLLQKERSGHTWRKPRRKSRDSKGSKESAEAGSQTEVAEDLGATKGLGDIMAEMTQDIGDIMAEGDESEDGGGGLRKALTFMGSSEFLQVDVNSKDDSADRVPAFGYDDELATTAGKDDGAAKEETGEHLQPSGIVQASEAGTEIGDAIGQEDVQQAGLQQHSVVSKGKPAAVMGFSQSEENMMELLEATEALEAIEATVGDPKGIVTQEGPVQGGETQELYDTLDKELLAELAPPSSDEPSAEGAEPEDAGSAAAVSGLTLDAEPAQPAQPAQTQGRGDEQAADPDSGVQATGSDPAVPGEPGDAAATPAPGPLTSAEGAAEVCAHAEAAGATQENILEHEEATVGDPKGIVTQEGPVQGGETQELYDTLDKELLAELAPPSSDEPSAEGAEPEDAGSAAAVSGLTLDAEPAQPAQPAQTQGRGDEQALGPALPAWHGTVLVSVWTFDGRLPMSLAVDRLQIPIVGYRPQAIHSGR</sequence>
<feature type="region of interest" description="Disordered" evidence="3">
    <location>
        <begin position="889"/>
        <end position="941"/>
    </location>
</feature>
<evidence type="ECO:0000256" key="2">
    <source>
        <dbReference type="PROSITE-ProRule" id="PRU00192"/>
    </source>
</evidence>
<dbReference type="AlphaFoldDB" id="A0A812U0B3"/>
<feature type="compositionally biased region" description="Basic and acidic residues" evidence="3">
    <location>
        <begin position="125"/>
        <end position="139"/>
    </location>
</feature>
<name>A0A812U0B3_9DINO</name>
<feature type="compositionally biased region" description="Basic residues" evidence="3">
    <location>
        <begin position="86"/>
        <end position="112"/>
    </location>
</feature>
<dbReference type="Proteomes" id="UP000604046">
    <property type="component" value="Unassembled WGS sequence"/>
</dbReference>
<comment type="caution">
    <text evidence="5">The sequence shown here is derived from an EMBL/GenBank/DDBJ whole genome shotgun (WGS) entry which is preliminary data.</text>
</comment>
<evidence type="ECO:0000256" key="1">
    <source>
        <dbReference type="ARBA" id="ARBA00022443"/>
    </source>
</evidence>
<dbReference type="Gene3D" id="2.30.30.40">
    <property type="entry name" value="SH3 Domains"/>
    <property type="match status" value="1"/>
</dbReference>
<gene>
    <name evidence="5" type="ORF">SNAT2548_LOCUS31332</name>
</gene>
<feature type="compositionally biased region" description="Basic residues" evidence="3">
    <location>
        <begin position="519"/>
        <end position="529"/>
    </location>
</feature>
<accession>A0A812U0B3</accession>
<dbReference type="InterPro" id="IPR001452">
    <property type="entry name" value="SH3_domain"/>
</dbReference>
<organism evidence="5 6">
    <name type="scientific">Symbiodinium natans</name>
    <dbReference type="NCBI Taxonomy" id="878477"/>
    <lineage>
        <taxon>Eukaryota</taxon>
        <taxon>Sar</taxon>
        <taxon>Alveolata</taxon>
        <taxon>Dinophyceae</taxon>
        <taxon>Suessiales</taxon>
        <taxon>Symbiodiniaceae</taxon>
        <taxon>Symbiodinium</taxon>
    </lineage>
</organism>
<feature type="region of interest" description="Disordered" evidence="3">
    <location>
        <begin position="68"/>
        <end position="139"/>
    </location>
</feature>
<dbReference type="InterPro" id="IPR036028">
    <property type="entry name" value="SH3-like_dom_sf"/>
</dbReference>
<feature type="region of interest" description="Disordered" evidence="3">
    <location>
        <begin position="1"/>
        <end position="34"/>
    </location>
</feature>
<reference evidence="5" key="1">
    <citation type="submission" date="2021-02" db="EMBL/GenBank/DDBJ databases">
        <authorList>
            <person name="Dougan E. K."/>
            <person name="Rhodes N."/>
            <person name="Thang M."/>
            <person name="Chan C."/>
        </authorList>
    </citation>
    <scope>NUCLEOTIDE SEQUENCE</scope>
</reference>
<feature type="compositionally biased region" description="Low complexity" evidence="3">
    <location>
        <begin position="1"/>
        <end position="16"/>
    </location>
</feature>
<keyword evidence="6" id="KW-1185">Reference proteome</keyword>
<feature type="compositionally biased region" description="Low complexity" evidence="3">
    <location>
        <begin position="827"/>
        <end position="842"/>
    </location>
</feature>
<feature type="compositionally biased region" description="Low complexity" evidence="3">
    <location>
        <begin position="810"/>
        <end position="819"/>
    </location>
</feature>
<dbReference type="OrthoDB" id="442874at2759"/>
<keyword evidence="1 2" id="KW-0728">SH3 domain</keyword>
<feature type="region of interest" description="Disordered" evidence="3">
    <location>
        <begin position="515"/>
        <end position="553"/>
    </location>
</feature>
<dbReference type="SMART" id="SM00326">
    <property type="entry name" value="SH3"/>
    <property type="match status" value="1"/>
</dbReference>
<evidence type="ECO:0000256" key="3">
    <source>
        <dbReference type="SAM" id="MobiDB-lite"/>
    </source>
</evidence>
<feature type="region of interest" description="Disordered" evidence="3">
    <location>
        <begin position="712"/>
        <end position="843"/>
    </location>
</feature>
<feature type="domain" description="SH3" evidence="4">
    <location>
        <begin position="302"/>
        <end position="363"/>
    </location>
</feature>
<dbReference type="SUPFAM" id="SSF50044">
    <property type="entry name" value="SH3-domain"/>
    <property type="match status" value="1"/>
</dbReference>
<evidence type="ECO:0000313" key="6">
    <source>
        <dbReference type="Proteomes" id="UP000604046"/>
    </source>
</evidence>
<dbReference type="EMBL" id="CAJNDS010002652">
    <property type="protein sequence ID" value="CAE7556949.1"/>
    <property type="molecule type" value="Genomic_DNA"/>
</dbReference>
<proteinExistence type="predicted"/>
<evidence type="ECO:0000313" key="5">
    <source>
        <dbReference type="EMBL" id="CAE7556949.1"/>
    </source>
</evidence>
<evidence type="ECO:0000259" key="4">
    <source>
        <dbReference type="PROSITE" id="PS50002"/>
    </source>
</evidence>
<protein>
    <recommendedName>
        <fullName evidence="4">SH3 domain-containing protein</fullName>
    </recommendedName>
</protein>
<dbReference type="PROSITE" id="PS50002">
    <property type="entry name" value="SH3"/>
    <property type="match status" value="1"/>
</dbReference>